<dbReference type="AlphaFoldDB" id="D2ZT39"/>
<protein>
    <submittedName>
        <fullName evidence="1">Uncharacterized protein</fullName>
    </submittedName>
</protein>
<name>D2ZT39_NEIM2</name>
<dbReference type="Proteomes" id="UP000003344">
    <property type="component" value="Unassembled WGS sequence"/>
</dbReference>
<dbReference type="EMBL" id="ACDX02000001">
    <property type="protein sequence ID" value="EFC89972.1"/>
    <property type="molecule type" value="Genomic_DNA"/>
</dbReference>
<sequence length="76" mass="8952">MPEHVKNKLYRIENLQSSAFCGWKPFSDDLVSLFIPNQDRTRKTTYLISNLGLVLRKGFQVLALMMNFFKKINTRK</sequence>
<organism evidence="1 2">
    <name type="scientific">Neisseria mucosa (strain ATCC 25996 / DSM 4631 / NCTC 10774 / M26)</name>
    <dbReference type="NCBI Taxonomy" id="546266"/>
    <lineage>
        <taxon>Bacteria</taxon>
        <taxon>Pseudomonadati</taxon>
        <taxon>Pseudomonadota</taxon>
        <taxon>Betaproteobacteria</taxon>
        <taxon>Neisseriales</taxon>
        <taxon>Neisseriaceae</taxon>
        <taxon>Neisseria</taxon>
    </lineage>
</organism>
<evidence type="ECO:0000313" key="1">
    <source>
        <dbReference type="EMBL" id="EFC89972.1"/>
    </source>
</evidence>
<accession>D2ZT39</accession>
<reference evidence="1 2" key="1">
    <citation type="submission" date="2009-10" db="EMBL/GenBank/DDBJ databases">
        <authorList>
            <person name="Weinstock G."/>
            <person name="Sodergren E."/>
            <person name="Clifton S."/>
            <person name="Fulton L."/>
            <person name="Fulton B."/>
            <person name="Courtney L."/>
            <person name="Fronick C."/>
            <person name="Harrison M."/>
            <person name="Strong C."/>
            <person name="Farmer C."/>
            <person name="Delahaunty K."/>
            <person name="Markovic C."/>
            <person name="Hall O."/>
            <person name="Minx P."/>
            <person name="Tomlinson C."/>
            <person name="Mitreva M."/>
            <person name="Nelson J."/>
            <person name="Hou S."/>
            <person name="Wollam A."/>
            <person name="Pepin K.H."/>
            <person name="Johnson M."/>
            <person name="Bhonagiri V."/>
            <person name="Nash W.E."/>
            <person name="Warren W."/>
            <person name="Chinwalla A."/>
            <person name="Mardis E.R."/>
            <person name="Wilson R.K."/>
        </authorList>
    </citation>
    <scope>NUCLEOTIDE SEQUENCE [LARGE SCALE GENOMIC DNA]</scope>
    <source>
        <strain evidence="2">ATCC 25996 / DSM 4631 / NCTC 10774 / M26</strain>
    </source>
</reference>
<evidence type="ECO:0000313" key="2">
    <source>
        <dbReference type="Proteomes" id="UP000003344"/>
    </source>
</evidence>
<comment type="caution">
    <text evidence="1">The sequence shown here is derived from an EMBL/GenBank/DDBJ whole genome shotgun (WGS) entry which is preliminary data.</text>
</comment>
<proteinExistence type="predicted"/>
<gene>
    <name evidence="1" type="ORF">NEIMUCOT_03772</name>
</gene>